<evidence type="ECO:0000256" key="1">
    <source>
        <dbReference type="SAM" id="Phobius"/>
    </source>
</evidence>
<evidence type="ECO:0000313" key="3">
    <source>
        <dbReference type="Proteomes" id="UP000075531"/>
    </source>
</evidence>
<feature type="transmembrane region" description="Helical" evidence="1">
    <location>
        <begin position="6"/>
        <end position="31"/>
    </location>
</feature>
<feature type="transmembrane region" description="Helical" evidence="1">
    <location>
        <begin position="43"/>
        <end position="67"/>
    </location>
</feature>
<keyword evidence="3" id="KW-1185">Reference proteome</keyword>
<dbReference type="EMBL" id="LTBA01000009">
    <property type="protein sequence ID" value="KYH34857.1"/>
    <property type="molecule type" value="Genomic_DNA"/>
</dbReference>
<proteinExistence type="predicted"/>
<protein>
    <submittedName>
        <fullName evidence="2">Uncharacterized protein</fullName>
    </submittedName>
</protein>
<sequence>MELYVLISSLADIFCNIALVGTVITILLFIVTLIFNISSMKKIVLYFCGMFTIIWILQVGCNVYLLINLT</sequence>
<keyword evidence="1" id="KW-0812">Transmembrane</keyword>
<gene>
    <name evidence="2" type="ORF">CLTEP_11790</name>
</gene>
<keyword evidence="1" id="KW-1133">Transmembrane helix</keyword>
<dbReference type="Proteomes" id="UP000075531">
    <property type="component" value="Unassembled WGS sequence"/>
</dbReference>
<comment type="caution">
    <text evidence="2">The sequence shown here is derived from an EMBL/GenBank/DDBJ whole genome shotgun (WGS) entry which is preliminary data.</text>
</comment>
<dbReference type="AlphaFoldDB" id="A0A151B5C3"/>
<name>A0A151B5C3_9CLOT</name>
<accession>A0A151B5C3</accession>
<reference evidence="2 3" key="1">
    <citation type="submission" date="2016-02" db="EMBL/GenBank/DDBJ databases">
        <title>Genome sequence of Clostridium tepidiprofundi DSM 19306.</title>
        <authorList>
            <person name="Poehlein A."/>
            <person name="Daniel R."/>
        </authorList>
    </citation>
    <scope>NUCLEOTIDE SEQUENCE [LARGE SCALE GENOMIC DNA]</scope>
    <source>
        <strain evidence="2 3">DSM 19306</strain>
    </source>
</reference>
<keyword evidence="1" id="KW-0472">Membrane</keyword>
<dbReference type="STRING" id="1121338.CLTEP_11790"/>
<evidence type="ECO:0000313" key="2">
    <source>
        <dbReference type="EMBL" id="KYH34857.1"/>
    </source>
</evidence>
<dbReference type="RefSeq" id="WP_066823945.1">
    <property type="nucleotide sequence ID" value="NZ_LTBA01000009.1"/>
</dbReference>
<organism evidence="2 3">
    <name type="scientific">Clostridium tepidiprofundi DSM 19306</name>
    <dbReference type="NCBI Taxonomy" id="1121338"/>
    <lineage>
        <taxon>Bacteria</taxon>
        <taxon>Bacillati</taxon>
        <taxon>Bacillota</taxon>
        <taxon>Clostridia</taxon>
        <taxon>Eubacteriales</taxon>
        <taxon>Clostridiaceae</taxon>
        <taxon>Clostridium</taxon>
    </lineage>
</organism>
<dbReference type="PATRIC" id="fig|1121338.3.peg.1210"/>